<keyword evidence="2" id="KW-0450">Lipoyl</keyword>
<dbReference type="EMBL" id="CP020921">
    <property type="protein sequence ID" value="AWB10806.1"/>
    <property type="molecule type" value="Genomic_DNA"/>
</dbReference>
<dbReference type="RefSeq" id="WP_108309582.1">
    <property type="nucleotide sequence ID" value="NZ_CP020921.1"/>
</dbReference>
<evidence type="ECO:0000313" key="4">
    <source>
        <dbReference type="EMBL" id="AWB10806.1"/>
    </source>
</evidence>
<proteinExistence type="predicted"/>
<evidence type="ECO:0000256" key="2">
    <source>
        <dbReference type="ARBA" id="ARBA00022823"/>
    </source>
</evidence>
<dbReference type="Proteomes" id="UP000244792">
    <property type="component" value="Chromosome"/>
</dbReference>
<dbReference type="PROSITE" id="PS00189">
    <property type="entry name" value="LIPOYL"/>
    <property type="match status" value="1"/>
</dbReference>
<dbReference type="SUPFAM" id="SSF51230">
    <property type="entry name" value="Single hybrid motif"/>
    <property type="match status" value="1"/>
</dbReference>
<evidence type="ECO:0000313" key="5">
    <source>
        <dbReference type="Proteomes" id="UP000244792"/>
    </source>
</evidence>
<dbReference type="Gene3D" id="2.40.50.100">
    <property type="match status" value="1"/>
</dbReference>
<comment type="cofactor">
    <cofactor evidence="1">
        <name>(R)-lipoate</name>
        <dbReference type="ChEBI" id="CHEBI:83088"/>
    </cofactor>
</comment>
<dbReference type="CDD" id="cd06849">
    <property type="entry name" value="lipoyl_domain"/>
    <property type="match status" value="1"/>
</dbReference>
<evidence type="ECO:0000259" key="3">
    <source>
        <dbReference type="PROSITE" id="PS50968"/>
    </source>
</evidence>
<dbReference type="PROSITE" id="PS50968">
    <property type="entry name" value="BIOTINYL_LIPOYL"/>
    <property type="match status" value="1"/>
</dbReference>
<dbReference type="InterPro" id="IPR003016">
    <property type="entry name" value="2-oxoA_DH_lipoyl-BS"/>
</dbReference>
<accession>A0A2R4W284</accession>
<protein>
    <submittedName>
        <fullName evidence="4">Biotin-requiring enzyme</fullName>
    </submittedName>
</protein>
<evidence type="ECO:0000256" key="1">
    <source>
        <dbReference type="ARBA" id="ARBA00001938"/>
    </source>
</evidence>
<dbReference type="Pfam" id="PF00364">
    <property type="entry name" value="Biotin_lipoyl"/>
    <property type="match status" value="1"/>
</dbReference>
<reference evidence="4 5" key="1">
    <citation type="submission" date="2017-04" db="EMBL/GenBank/DDBJ databases">
        <title>Genomic insights into metabolism of Thermodesulfobium acidiphilum.</title>
        <authorList>
            <person name="Toshchakov S.V."/>
            <person name="Frolov E.N."/>
            <person name="Kublanov I.V."/>
            <person name="Samarov N.I."/>
            <person name="Novikov A."/>
            <person name="Lebedinsky A.V."/>
            <person name="Bonch-Osmolovskaya E.A."/>
            <person name="Chernyh N.A."/>
        </authorList>
    </citation>
    <scope>NUCLEOTIDE SEQUENCE [LARGE SCALE GENOMIC DNA]</scope>
    <source>
        <strain evidence="4 5">3127-1</strain>
    </source>
</reference>
<dbReference type="InterPro" id="IPR000089">
    <property type="entry name" value="Biotin_lipoyl"/>
</dbReference>
<keyword evidence="5" id="KW-1185">Reference proteome</keyword>
<name>A0A2R4W284_THEAF</name>
<organism evidence="4 5">
    <name type="scientific">Thermodesulfobium acidiphilum</name>
    <dbReference type="NCBI Taxonomy" id="1794699"/>
    <lineage>
        <taxon>Bacteria</taxon>
        <taxon>Pseudomonadati</taxon>
        <taxon>Thermodesulfobiota</taxon>
        <taxon>Thermodesulfobiia</taxon>
        <taxon>Thermodesulfobiales</taxon>
        <taxon>Thermodesulfobiaceae</taxon>
        <taxon>Thermodesulfobium</taxon>
    </lineage>
</organism>
<dbReference type="AlphaFoldDB" id="A0A2R4W284"/>
<dbReference type="KEGG" id="taci:TDSAC_1466"/>
<sequence>MQILMPEINKDSIRNRLVKWLKKENDIVKIGEEIALIENQKVTSVIKSPFSGKLINMLQENTFINVGQPVAEVVDVLVNISPSLDTNKGLESQAKKTKEEDKRDFDSFVRIPAGSFLKLKSRIDISRSVNFVKRNSISLSNYLFFCILKSYVKYPFFGQGYPISFFELTDNGLESIFSSSDDLFRKVQIEGLRSMDEFKKEKSKIIDFSTNEGLSILFCKEIDLDEVELSLNNKTSLLICTYNRVKFGNEETKGELSLFFQCNFEKNLSFVLNFMKRLKTFLIDPENLIL</sequence>
<gene>
    <name evidence="4" type="ORF">TDSAC_1466</name>
</gene>
<dbReference type="InterPro" id="IPR011053">
    <property type="entry name" value="Single_hybrid_motif"/>
</dbReference>
<feature type="domain" description="Lipoyl-binding" evidence="3">
    <location>
        <begin position="1"/>
        <end position="74"/>
    </location>
</feature>
<dbReference type="OrthoDB" id="9805770at2"/>